<sequence>MSEFTEIMKKISLENLMSYLIYGMDSSRENFESYGDKIEKSFEVLFEKLEQLYDGADRNDNRLFDAVSDFAILHDDIYFEVGVIIGTELFKVLENSYRKHENGDIERILRSSNRLKKKSEQTVMQQIIQGRMDSALEEALRKERAYQDLNRSVGEKLKDLDKSELTSEQWELIDEALTKSNERSCEYGRMAYQQGLLDTLNFLKDMLVLEK</sequence>
<protein>
    <submittedName>
        <fullName evidence="1">Uncharacterized protein</fullName>
    </submittedName>
</protein>
<evidence type="ECO:0000313" key="2">
    <source>
        <dbReference type="Proteomes" id="UP000003763"/>
    </source>
</evidence>
<accession>G5HKK5</accession>
<dbReference type="Proteomes" id="UP000003763">
    <property type="component" value="Unassembled WGS sequence"/>
</dbReference>
<dbReference type="EMBL" id="ADLJ01000026">
    <property type="protein sequence ID" value="EHE97750.1"/>
    <property type="molecule type" value="Genomic_DNA"/>
</dbReference>
<evidence type="ECO:0000313" key="1">
    <source>
        <dbReference type="EMBL" id="EHE97750.1"/>
    </source>
</evidence>
<dbReference type="AlphaFoldDB" id="G5HKK5"/>
<comment type="caution">
    <text evidence="1">The sequence shown here is derived from an EMBL/GenBank/DDBJ whole genome shotgun (WGS) entry which is preliminary data.</text>
</comment>
<reference evidence="1 2" key="1">
    <citation type="submission" date="2011-08" db="EMBL/GenBank/DDBJ databases">
        <title>The Genome Sequence of Clostridium citroniae WAL-17108.</title>
        <authorList>
            <consortium name="The Broad Institute Genome Sequencing Platform"/>
            <person name="Earl A."/>
            <person name="Ward D."/>
            <person name="Feldgarden M."/>
            <person name="Gevers D."/>
            <person name="Finegold S.M."/>
            <person name="Summanen P.H."/>
            <person name="Molitoris D.R."/>
            <person name="Vaisanen M.L."/>
            <person name="Daigneault M."/>
            <person name="Allen-Vercoe E."/>
            <person name="Young S.K."/>
            <person name="Zeng Q."/>
            <person name="Gargeya S."/>
            <person name="Fitzgerald M."/>
            <person name="Haas B."/>
            <person name="Abouelleil A."/>
            <person name="Alvarado L."/>
            <person name="Arachchi H.M."/>
            <person name="Berlin A."/>
            <person name="Brown A."/>
            <person name="Chapman S.B."/>
            <person name="Chen Z."/>
            <person name="Dunbar C."/>
            <person name="Freedman E."/>
            <person name="Gearin G."/>
            <person name="Gellesch M."/>
            <person name="Goldberg J."/>
            <person name="Griggs A."/>
            <person name="Gujja S."/>
            <person name="Heiman D."/>
            <person name="Howarth C."/>
            <person name="Larson L."/>
            <person name="Lui A."/>
            <person name="MacDonald P.J.P."/>
            <person name="Montmayeur A."/>
            <person name="Murphy C."/>
            <person name="Neiman D."/>
            <person name="Pearson M."/>
            <person name="Priest M."/>
            <person name="Roberts A."/>
            <person name="Saif S."/>
            <person name="Shea T."/>
            <person name="Shenoy N."/>
            <person name="Sisk P."/>
            <person name="Stolte C."/>
            <person name="Sykes S."/>
            <person name="Wortman J."/>
            <person name="Nusbaum C."/>
            <person name="Birren B."/>
        </authorList>
    </citation>
    <scope>NUCLEOTIDE SEQUENCE [LARGE SCALE GENOMIC DNA]</scope>
    <source>
        <strain evidence="1 2">WAL-17108</strain>
    </source>
</reference>
<gene>
    <name evidence="1" type="ORF">HMPREF9469_03083</name>
</gene>
<dbReference type="RefSeq" id="WP_007863499.1">
    <property type="nucleotide sequence ID" value="NZ_JH376423.1"/>
</dbReference>
<name>G5HKK5_9FIRM</name>
<dbReference type="eggNOG" id="ENOG5033NNV">
    <property type="taxonomic scope" value="Bacteria"/>
</dbReference>
<dbReference type="HOGENOM" id="CLU_1336080_0_0_9"/>
<dbReference type="PATRIC" id="fig|742733.3.peg.3197"/>
<organism evidence="1 2">
    <name type="scientific">[Clostridium] citroniae WAL-17108</name>
    <dbReference type="NCBI Taxonomy" id="742733"/>
    <lineage>
        <taxon>Bacteria</taxon>
        <taxon>Bacillati</taxon>
        <taxon>Bacillota</taxon>
        <taxon>Clostridia</taxon>
        <taxon>Lachnospirales</taxon>
        <taxon>Lachnospiraceae</taxon>
        <taxon>Enterocloster</taxon>
    </lineage>
</organism>
<proteinExistence type="predicted"/>